<organism evidence="1">
    <name type="scientific">Rhizophora mucronata</name>
    <name type="common">Asiatic mangrove</name>
    <dbReference type="NCBI Taxonomy" id="61149"/>
    <lineage>
        <taxon>Eukaryota</taxon>
        <taxon>Viridiplantae</taxon>
        <taxon>Streptophyta</taxon>
        <taxon>Embryophyta</taxon>
        <taxon>Tracheophyta</taxon>
        <taxon>Spermatophyta</taxon>
        <taxon>Magnoliopsida</taxon>
        <taxon>eudicotyledons</taxon>
        <taxon>Gunneridae</taxon>
        <taxon>Pentapetalae</taxon>
        <taxon>rosids</taxon>
        <taxon>fabids</taxon>
        <taxon>Malpighiales</taxon>
        <taxon>Rhizophoraceae</taxon>
        <taxon>Rhizophora</taxon>
    </lineage>
</organism>
<dbReference type="EMBL" id="GGEC01070533">
    <property type="protein sequence ID" value="MBX51017.1"/>
    <property type="molecule type" value="Transcribed_RNA"/>
</dbReference>
<name>A0A2P2P8K2_RHIMU</name>
<dbReference type="AlphaFoldDB" id="A0A2P2P8K2"/>
<sequence length="18" mass="2170">MDMLYHYSYTRLTMCGIA</sequence>
<protein>
    <submittedName>
        <fullName evidence="1">Uncharacterized protein</fullName>
    </submittedName>
</protein>
<reference evidence="1" key="1">
    <citation type="submission" date="2018-02" db="EMBL/GenBank/DDBJ databases">
        <title>Rhizophora mucronata_Transcriptome.</title>
        <authorList>
            <person name="Meera S.P."/>
            <person name="Sreeshan A."/>
            <person name="Augustine A."/>
        </authorList>
    </citation>
    <scope>NUCLEOTIDE SEQUENCE</scope>
    <source>
        <tissue evidence="1">Leaf</tissue>
    </source>
</reference>
<accession>A0A2P2P8K2</accession>
<proteinExistence type="predicted"/>
<evidence type="ECO:0000313" key="1">
    <source>
        <dbReference type="EMBL" id="MBX51017.1"/>
    </source>
</evidence>